<dbReference type="OrthoDB" id="252257at2"/>
<sequence>MKIGDKIRYFRKQKGMTLKQLSEDICSISYLSKIENNKEKPHQEVINKLFNRLGIPLEQDDPKQIEELNKELDEWYEVIKNRDVNKAVELEKTISEKLTNIESPSILTKYNLFSIRYQLLLGNLDKSKSIINRLQEQNNNFSVEHKYYFNYFNGLYHYLLDDFIESLKYSSKAERINQTLQVNEPELYYLLAITHSRLNHVTLAIQYTNIAFELFNQKLNYIRSAECQIIMAINYIRIRDLEKADYYLGNVLQLAEKLKDDYLLSNTYHNLGYLHSMKGEPQTAIEYYHKSLKYKEENEGYLNTIYYIIQEYFTIGKIDKVNEWIEKGLELTNENNKYYVKINVLKSILSLSKKDNDKKEAHKYIEEKAIPYFIKKQFWREVSEYAEKLADYYNSDGHYKKSSQYYKLANDARKKIYVR</sequence>
<dbReference type="PROSITE" id="PS50943">
    <property type="entry name" value="HTH_CROC1"/>
    <property type="match status" value="1"/>
</dbReference>
<dbReference type="InterPro" id="IPR010982">
    <property type="entry name" value="Lambda_DNA-bd_dom_sf"/>
</dbReference>
<comment type="caution">
    <text evidence="3">The sequence shown here is derived from an EMBL/GenBank/DDBJ whole genome shotgun (WGS) entry which is preliminary data.</text>
</comment>
<dbReference type="SMART" id="SM00028">
    <property type="entry name" value="TPR"/>
    <property type="match status" value="4"/>
</dbReference>
<dbReference type="Gene3D" id="1.25.40.10">
    <property type="entry name" value="Tetratricopeptide repeat domain"/>
    <property type="match status" value="1"/>
</dbReference>
<organism evidence="3 4">
    <name type="scientific">Vulcanibacillus modesticaldus</name>
    <dbReference type="NCBI Taxonomy" id="337097"/>
    <lineage>
        <taxon>Bacteria</taxon>
        <taxon>Bacillati</taxon>
        <taxon>Bacillota</taxon>
        <taxon>Bacilli</taxon>
        <taxon>Bacillales</taxon>
        <taxon>Bacillaceae</taxon>
        <taxon>Vulcanibacillus</taxon>
    </lineage>
</organism>
<evidence type="ECO:0000313" key="4">
    <source>
        <dbReference type="Proteomes" id="UP000243739"/>
    </source>
</evidence>
<reference evidence="3 4" key="1">
    <citation type="submission" date="2016-09" db="EMBL/GenBank/DDBJ databases">
        <title>Draft genome sequence for the type strain of Vulcanibacillus modesticaldus BR, a strictly anaerobic, moderately thermophilic, and nitrate-reducing bacterium from deep sea-hydrothermal vents of the Mid-Atlantic Ridge.</title>
        <authorList>
            <person name="Abin C.A."/>
            <person name="Hollibaugh J.T."/>
        </authorList>
    </citation>
    <scope>NUCLEOTIDE SEQUENCE [LARGE SCALE GENOMIC DNA]</scope>
    <source>
        <strain evidence="3 4">BR</strain>
    </source>
</reference>
<proteinExistence type="predicted"/>
<dbReference type="InterPro" id="IPR011990">
    <property type="entry name" value="TPR-like_helical_dom_sf"/>
</dbReference>
<dbReference type="STRING" id="337097.BHF71_01660"/>
<dbReference type="Gene3D" id="1.10.260.40">
    <property type="entry name" value="lambda repressor-like DNA-binding domains"/>
    <property type="match status" value="1"/>
</dbReference>
<dbReference type="InterPro" id="IPR019734">
    <property type="entry name" value="TPR_rpt"/>
</dbReference>
<dbReference type="SMART" id="SM00530">
    <property type="entry name" value="HTH_XRE"/>
    <property type="match status" value="1"/>
</dbReference>
<dbReference type="SUPFAM" id="SSF47413">
    <property type="entry name" value="lambda repressor-like DNA-binding domains"/>
    <property type="match status" value="1"/>
</dbReference>
<dbReference type="AlphaFoldDB" id="A0A1D2YUH4"/>
<dbReference type="RefSeq" id="WP_069656716.1">
    <property type="nucleotide sequence ID" value="NZ_MIJF01000024.1"/>
</dbReference>
<feature type="repeat" description="TPR" evidence="1">
    <location>
        <begin position="265"/>
        <end position="298"/>
    </location>
</feature>
<evidence type="ECO:0000256" key="1">
    <source>
        <dbReference type="PROSITE-ProRule" id="PRU00339"/>
    </source>
</evidence>
<dbReference type="Pfam" id="PF18801">
    <property type="entry name" value="RapH_N"/>
    <property type="match status" value="1"/>
</dbReference>
<keyword evidence="1" id="KW-0802">TPR repeat</keyword>
<feature type="domain" description="HTH cro/C1-type" evidence="2">
    <location>
        <begin position="7"/>
        <end position="60"/>
    </location>
</feature>
<protein>
    <recommendedName>
        <fullName evidence="2">HTH cro/C1-type domain-containing protein</fullName>
    </recommendedName>
</protein>
<gene>
    <name evidence="3" type="ORF">BHF71_01660</name>
</gene>
<dbReference type="GO" id="GO:0003677">
    <property type="term" value="F:DNA binding"/>
    <property type="evidence" value="ECO:0007669"/>
    <property type="project" value="InterPro"/>
</dbReference>
<evidence type="ECO:0000313" key="3">
    <source>
        <dbReference type="EMBL" id="OEF99323.1"/>
    </source>
</evidence>
<dbReference type="CDD" id="cd00093">
    <property type="entry name" value="HTH_XRE"/>
    <property type="match status" value="1"/>
</dbReference>
<keyword evidence="4" id="KW-1185">Reference proteome</keyword>
<dbReference type="InterPro" id="IPR001387">
    <property type="entry name" value="Cro/C1-type_HTH"/>
</dbReference>
<evidence type="ECO:0000259" key="2">
    <source>
        <dbReference type="PROSITE" id="PS50943"/>
    </source>
</evidence>
<accession>A0A1D2YUH4</accession>
<name>A0A1D2YUH4_9BACI</name>
<dbReference type="EMBL" id="MIJF01000024">
    <property type="protein sequence ID" value="OEF99323.1"/>
    <property type="molecule type" value="Genomic_DNA"/>
</dbReference>
<dbReference type="SUPFAM" id="SSF48452">
    <property type="entry name" value="TPR-like"/>
    <property type="match status" value="1"/>
</dbReference>
<dbReference type="Pfam" id="PF01381">
    <property type="entry name" value="HTH_3"/>
    <property type="match status" value="1"/>
</dbReference>
<dbReference type="Proteomes" id="UP000243739">
    <property type="component" value="Unassembled WGS sequence"/>
</dbReference>
<dbReference type="Pfam" id="PF13424">
    <property type="entry name" value="TPR_12"/>
    <property type="match status" value="1"/>
</dbReference>
<dbReference type="PROSITE" id="PS50005">
    <property type="entry name" value="TPR"/>
    <property type="match status" value="1"/>
</dbReference>